<comment type="caution">
    <text evidence="2">The sequence shown here is derived from an EMBL/GenBank/DDBJ whole genome shotgun (WGS) entry which is preliminary data.</text>
</comment>
<sequence length="166" mass="17681">MSNGRSVQELAVEGQKCLEDTIQAAFQILSSMNDELCHPAMWSTTCVVSSHSSNGLSVDAADSSHQSELGGGALEDARLRYKSAVASLRSVLTAIPSHPKAKANESGSRVGGSESGADQAEIEKLQGQVTALRKQVADKNKHVKLLTNQFRELIADVSTWQSPCSL</sequence>
<dbReference type="PANTHER" id="PTHR36406:SF2">
    <property type="entry name" value="MEDIATOR OF RNA POLYMERASE II TRANSCRIPTION SUBUNIT 30"/>
    <property type="match status" value="1"/>
</dbReference>
<protein>
    <recommendedName>
        <fullName evidence="4">Mediator of RNA polymerase II transcription subunit 30</fullName>
    </recommendedName>
</protein>
<evidence type="ECO:0008006" key="4">
    <source>
        <dbReference type="Google" id="ProtNLM"/>
    </source>
</evidence>
<organism evidence="2 3">
    <name type="scientific">Papaver nudicaule</name>
    <name type="common">Iceland poppy</name>
    <dbReference type="NCBI Taxonomy" id="74823"/>
    <lineage>
        <taxon>Eukaryota</taxon>
        <taxon>Viridiplantae</taxon>
        <taxon>Streptophyta</taxon>
        <taxon>Embryophyta</taxon>
        <taxon>Tracheophyta</taxon>
        <taxon>Spermatophyta</taxon>
        <taxon>Magnoliopsida</taxon>
        <taxon>Ranunculales</taxon>
        <taxon>Papaveraceae</taxon>
        <taxon>Papaveroideae</taxon>
        <taxon>Papaver</taxon>
    </lineage>
</organism>
<evidence type="ECO:0000313" key="2">
    <source>
        <dbReference type="EMBL" id="MCL7030445.1"/>
    </source>
</evidence>
<dbReference type="EMBL" id="JAJJMA010101783">
    <property type="protein sequence ID" value="MCL7030445.1"/>
    <property type="molecule type" value="Genomic_DNA"/>
</dbReference>
<dbReference type="Proteomes" id="UP001177140">
    <property type="component" value="Unassembled WGS sequence"/>
</dbReference>
<proteinExistence type="predicted"/>
<name>A0AA41S7U3_PAPNU</name>
<gene>
    <name evidence="2" type="ORF">MKW94_015080</name>
</gene>
<reference evidence="2" key="1">
    <citation type="submission" date="2022-03" db="EMBL/GenBank/DDBJ databases">
        <title>A functionally conserved STORR gene fusion in Papaver species that diverged 16.8 million years ago.</title>
        <authorList>
            <person name="Catania T."/>
        </authorList>
    </citation>
    <scope>NUCLEOTIDE SEQUENCE</scope>
    <source>
        <strain evidence="2">S-191538</strain>
    </source>
</reference>
<dbReference type="GO" id="GO:0016592">
    <property type="term" value="C:mediator complex"/>
    <property type="evidence" value="ECO:0007669"/>
    <property type="project" value="InterPro"/>
</dbReference>
<dbReference type="InterPro" id="IPR034568">
    <property type="entry name" value="MED30"/>
</dbReference>
<evidence type="ECO:0000313" key="3">
    <source>
        <dbReference type="Proteomes" id="UP001177140"/>
    </source>
</evidence>
<dbReference type="AlphaFoldDB" id="A0AA41S7U3"/>
<keyword evidence="3" id="KW-1185">Reference proteome</keyword>
<accession>A0AA41S7U3</accession>
<feature type="region of interest" description="Disordered" evidence="1">
    <location>
        <begin position="97"/>
        <end position="119"/>
    </location>
</feature>
<dbReference type="PANTHER" id="PTHR36406">
    <property type="entry name" value="MEDIATOR OF RNA POLYMERASE II TRANSCRIPTION SUBUNIT 30"/>
    <property type="match status" value="1"/>
</dbReference>
<evidence type="ECO:0000256" key="1">
    <source>
        <dbReference type="SAM" id="MobiDB-lite"/>
    </source>
</evidence>